<evidence type="ECO:0000313" key="2">
    <source>
        <dbReference type="Proteomes" id="UP000298663"/>
    </source>
</evidence>
<evidence type="ECO:0000313" key="1">
    <source>
        <dbReference type="EMBL" id="TKR72724.1"/>
    </source>
</evidence>
<sequence>MVHLVVIDFIRTTSGHLLLASTITSHMLLCRGPQKSMWMRCHTFPGVSHWCRGTFVISADLPQTSMVSRRRGWRPSHVGFILSSPDQSARSLPNTLRIILARD</sequence>
<gene>
    <name evidence="1" type="ORF">L596_020131</name>
</gene>
<keyword evidence="2" id="KW-1185">Reference proteome</keyword>
<name>A0A4U5MSR7_STECR</name>
<protein>
    <submittedName>
        <fullName evidence="1">Uncharacterized protein</fullName>
    </submittedName>
</protein>
<dbReference type="AlphaFoldDB" id="A0A4U5MSR7"/>
<reference evidence="1 2" key="1">
    <citation type="journal article" date="2015" name="Genome Biol.">
        <title>Comparative genomics of Steinernema reveals deeply conserved gene regulatory networks.</title>
        <authorList>
            <person name="Dillman A.R."/>
            <person name="Macchietto M."/>
            <person name="Porter C.F."/>
            <person name="Rogers A."/>
            <person name="Williams B."/>
            <person name="Antoshechkin I."/>
            <person name="Lee M.M."/>
            <person name="Goodwin Z."/>
            <person name="Lu X."/>
            <person name="Lewis E.E."/>
            <person name="Goodrich-Blair H."/>
            <person name="Stock S.P."/>
            <person name="Adams B.J."/>
            <person name="Sternberg P.W."/>
            <person name="Mortazavi A."/>
        </authorList>
    </citation>
    <scope>NUCLEOTIDE SEQUENCE [LARGE SCALE GENOMIC DNA]</scope>
    <source>
        <strain evidence="1 2">ALL</strain>
    </source>
</reference>
<accession>A0A4U5MSR7</accession>
<dbReference type="EMBL" id="AZBU02000006">
    <property type="protein sequence ID" value="TKR72724.1"/>
    <property type="molecule type" value="Genomic_DNA"/>
</dbReference>
<comment type="caution">
    <text evidence="1">The sequence shown here is derived from an EMBL/GenBank/DDBJ whole genome shotgun (WGS) entry which is preliminary data.</text>
</comment>
<organism evidence="1 2">
    <name type="scientific">Steinernema carpocapsae</name>
    <name type="common">Entomopathogenic nematode</name>
    <dbReference type="NCBI Taxonomy" id="34508"/>
    <lineage>
        <taxon>Eukaryota</taxon>
        <taxon>Metazoa</taxon>
        <taxon>Ecdysozoa</taxon>
        <taxon>Nematoda</taxon>
        <taxon>Chromadorea</taxon>
        <taxon>Rhabditida</taxon>
        <taxon>Tylenchina</taxon>
        <taxon>Panagrolaimomorpha</taxon>
        <taxon>Strongyloidoidea</taxon>
        <taxon>Steinernematidae</taxon>
        <taxon>Steinernema</taxon>
    </lineage>
</organism>
<dbReference type="Proteomes" id="UP000298663">
    <property type="component" value="Unassembled WGS sequence"/>
</dbReference>
<proteinExistence type="predicted"/>
<reference evidence="1 2" key="2">
    <citation type="journal article" date="2019" name="G3 (Bethesda)">
        <title>Hybrid Assembly of the Genome of the Entomopathogenic Nematode Steinernema carpocapsae Identifies the X-Chromosome.</title>
        <authorList>
            <person name="Serra L."/>
            <person name="Macchietto M."/>
            <person name="Macias-Munoz A."/>
            <person name="McGill C.J."/>
            <person name="Rodriguez I.M."/>
            <person name="Rodriguez B."/>
            <person name="Murad R."/>
            <person name="Mortazavi A."/>
        </authorList>
    </citation>
    <scope>NUCLEOTIDE SEQUENCE [LARGE SCALE GENOMIC DNA]</scope>
    <source>
        <strain evidence="1 2">ALL</strain>
    </source>
</reference>